<dbReference type="GO" id="GO:0005524">
    <property type="term" value="F:ATP binding"/>
    <property type="evidence" value="ECO:0007669"/>
    <property type="project" value="UniProtKB-KW"/>
</dbReference>
<proteinExistence type="predicted"/>
<dbReference type="STRING" id="758825.SAMN02982985_00089"/>
<feature type="binding site" evidence="2">
    <location>
        <begin position="253"/>
        <end position="254"/>
    </location>
    <ligand>
        <name>ATP</name>
        <dbReference type="ChEBI" id="CHEBI:30616"/>
    </ligand>
</feature>
<name>A0A1I4HLN3_9BURK</name>
<dbReference type="RefSeq" id="WP_093382137.1">
    <property type="nucleotide sequence ID" value="NZ_FOTW01000004.1"/>
</dbReference>
<dbReference type="PANTHER" id="PTHR13504:SF33">
    <property type="entry name" value="FIC FAMILY PROTEIN"/>
    <property type="match status" value="1"/>
</dbReference>
<evidence type="ECO:0000256" key="2">
    <source>
        <dbReference type="PIRSR" id="PIRSR640198-2"/>
    </source>
</evidence>
<dbReference type="InterPro" id="IPR036597">
    <property type="entry name" value="Fido-like_dom_sf"/>
</dbReference>
<feature type="domain" description="Fido" evidence="3">
    <location>
        <begin position="120"/>
        <end position="276"/>
    </location>
</feature>
<feature type="active site" evidence="1">
    <location>
        <position position="211"/>
    </location>
</feature>
<evidence type="ECO:0000256" key="1">
    <source>
        <dbReference type="PIRSR" id="PIRSR640198-1"/>
    </source>
</evidence>
<dbReference type="InterPro" id="IPR040198">
    <property type="entry name" value="Fido_containing"/>
</dbReference>
<protein>
    <submittedName>
        <fullName evidence="4">Fic family protein</fullName>
    </submittedName>
</protein>
<keyword evidence="5" id="KW-1185">Reference proteome</keyword>
<dbReference type="Proteomes" id="UP000199470">
    <property type="component" value="Unassembled WGS sequence"/>
</dbReference>
<keyword evidence="2" id="KW-0547">Nucleotide-binding</keyword>
<evidence type="ECO:0000313" key="4">
    <source>
        <dbReference type="EMBL" id="SFL43095.1"/>
    </source>
</evidence>
<dbReference type="InterPro" id="IPR036388">
    <property type="entry name" value="WH-like_DNA-bd_sf"/>
</dbReference>
<sequence>MATSPGNAYVWQLPTWPAWTYDTQALADALARARLQQGRVLGKAQAVGLAADAFAQVVNDIWVGEVVATAAIEGQQLDVEQVRSSVMRMLGIASAGQSSRHIDGLVDVMQDALHNYTVALDADRLCRWQSALFPGGTSGIQHIEVGKFRSFSDAMQIVSGRPGHEQVHYLAPDSRRVPAEMARFLAWFNASGGEDGIVRAAIAHLWFEAIHPFEDGNGRIGRAIMDMAIAQDARSGTRIYCMSHQLEQNRKAYYAALNAAQRGDGDVTAWVRWFADQFSEACVKSEAVIDRALEKARFWAAHAAHRFNERQCKALRKLLDAGDGGFLGGLTAEKYCKITGTSKASATRDLGDLLGNGALISRGIGKATKYYVNVPGWRQE</sequence>
<dbReference type="AlphaFoldDB" id="A0A1I4HLN3"/>
<reference evidence="4 5" key="1">
    <citation type="submission" date="2016-10" db="EMBL/GenBank/DDBJ databases">
        <authorList>
            <person name="de Groot N.N."/>
        </authorList>
    </citation>
    <scope>NUCLEOTIDE SEQUENCE [LARGE SCALE GENOMIC DNA]</scope>
    <source>
        <strain evidence="4 5">ATCC 43154</strain>
    </source>
</reference>
<dbReference type="PANTHER" id="PTHR13504">
    <property type="entry name" value="FIDO DOMAIN-CONTAINING PROTEIN DDB_G0283145"/>
    <property type="match status" value="1"/>
</dbReference>
<evidence type="ECO:0000313" key="5">
    <source>
        <dbReference type="Proteomes" id="UP000199470"/>
    </source>
</evidence>
<dbReference type="OrthoDB" id="9813719at2"/>
<accession>A0A1I4HLN3</accession>
<dbReference type="InterPro" id="IPR003812">
    <property type="entry name" value="Fido"/>
</dbReference>
<evidence type="ECO:0000259" key="3">
    <source>
        <dbReference type="PROSITE" id="PS51459"/>
    </source>
</evidence>
<dbReference type="EMBL" id="FOTW01000004">
    <property type="protein sequence ID" value="SFL43095.1"/>
    <property type="molecule type" value="Genomic_DNA"/>
</dbReference>
<dbReference type="Pfam" id="PF13776">
    <property type="entry name" value="DUF4172"/>
    <property type="match status" value="1"/>
</dbReference>
<gene>
    <name evidence="4" type="ORF">SAMN02982985_00089</name>
</gene>
<dbReference type="Gene3D" id="1.10.10.10">
    <property type="entry name" value="Winged helix-like DNA-binding domain superfamily/Winged helix DNA-binding domain"/>
    <property type="match status" value="1"/>
</dbReference>
<dbReference type="Pfam" id="PF02661">
    <property type="entry name" value="Fic"/>
    <property type="match status" value="1"/>
</dbReference>
<keyword evidence="2" id="KW-0067">ATP-binding</keyword>
<dbReference type="PROSITE" id="PS51459">
    <property type="entry name" value="FIDO"/>
    <property type="match status" value="1"/>
</dbReference>
<dbReference type="InterPro" id="IPR025230">
    <property type="entry name" value="DUF4172"/>
</dbReference>
<dbReference type="SUPFAM" id="SSF140931">
    <property type="entry name" value="Fic-like"/>
    <property type="match status" value="1"/>
</dbReference>
<organism evidence="4 5">
    <name type="scientific">Rugamonas rubra</name>
    <dbReference type="NCBI Taxonomy" id="758825"/>
    <lineage>
        <taxon>Bacteria</taxon>
        <taxon>Pseudomonadati</taxon>
        <taxon>Pseudomonadota</taxon>
        <taxon>Betaproteobacteria</taxon>
        <taxon>Burkholderiales</taxon>
        <taxon>Oxalobacteraceae</taxon>
        <taxon>Telluria group</taxon>
        <taxon>Rugamonas</taxon>
    </lineage>
</organism>
<dbReference type="Gene3D" id="1.10.3290.10">
    <property type="entry name" value="Fido-like domain"/>
    <property type="match status" value="1"/>
</dbReference>
<feature type="binding site" evidence="2">
    <location>
        <begin position="215"/>
        <end position="222"/>
    </location>
    <ligand>
        <name>ATP</name>
        <dbReference type="ChEBI" id="CHEBI:30616"/>
    </ligand>
</feature>